<organism evidence="2 3">
    <name type="scientific">Francisella salina</name>
    <dbReference type="NCBI Taxonomy" id="573569"/>
    <lineage>
        <taxon>Bacteria</taxon>
        <taxon>Pseudomonadati</taxon>
        <taxon>Pseudomonadota</taxon>
        <taxon>Gammaproteobacteria</taxon>
        <taxon>Thiotrichales</taxon>
        <taxon>Francisellaceae</taxon>
        <taxon>Francisella</taxon>
    </lineage>
</organism>
<accession>A0ABM5M934</accession>
<proteinExistence type="predicted"/>
<gene>
    <name evidence="2" type="ordered locus">F7308_0775</name>
</gene>
<name>A0ABM5M934_FRAST</name>
<reference evidence="2" key="1">
    <citation type="submission" date="2011-05" db="EMBL/GenBank/DDBJ databases">
        <authorList>
            <person name="Kuske C.R."/>
            <person name="Challacombe J.F."/>
            <person name="Siddaramappa S."/>
            <person name="Petersen J.M."/>
            <person name="Bruce D.C."/>
        </authorList>
    </citation>
    <scope>NUCLEOTIDE SEQUENCE</scope>
    <source>
        <strain evidence="2">TX077308</strain>
    </source>
</reference>
<keyword evidence="3" id="KW-1185">Reference proteome</keyword>
<protein>
    <recommendedName>
        <fullName evidence="1">Integrase catalytic domain-containing protein</fullName>
    </recommendedName>
</protein>
<dbReference type="InterPro" id="IPR001584">
    <property type="entry name" value="Integrase_cat-core"/>
</dbReference>
<evidence type="ECO:0000313" key="2">
    <source>
        <dbReference type="EMBL" id="AEI35702.1"/>
    </source>
</evidence>
<dbReference type="RefSeq" id="WP_013922542.1">
    <property type="nucleotide sequence ID" value="NC_015696.1"/>
</dbReference>
<dbReference type="PROSITE" id="PS50994">
    <property type="entry name" value="INTEGRASE"/>
    <property type="match status" value="1"/>
</dbReference>
<dbReference type="EMBL" id="CP002872">
    <property type="protein sequence ID" value="AEI35702.1"/>
    <property type="molecule type" value="Genomic_DNA"/>
</dbReference>
<sequence>MSLEDSKNFKREIFVREGKIVAGTDYMDGMLYSFYLYKDGELLANPLYSELNHKEFDIDLGIGDYSIRFFYKFDEKAIGITESFSIVEKDGNMVAAKEANSYFVDSDNNPITKRLSKSIIQNEAVLKKESKSLDDSYPGQKFNIVIMTLPTSDVLTDKYLFLGIDDFSKELYIGAYPSDNYIFVNKFVDMLRVECPYTIDQVIIDDNIQVKGLSKLAKSCKSADIKYDLVSMEQFINNSKSLSKINELIERLYKNINIESRQDFVDQMISLTNNYNFFEKNIEVGDMTPYQKLEKHFGKV</sequence>
<feature type="domain" description="Integrase catalytic" evidence="1">
    <location>
        <begin position="134"/>
        <end position="297"/>
    </location>
</feature>
<evidence type="ECO:0000259" key="1">
    <source>
        <dbReference type="PROSITE" id="PS50994"/>
    </source>
</evidence>
<evidence type="ECO:0000313" key="3">
    <source>
        <dbReference type="Proteomes" id="UP000000490"/>
    </source>
</evidence>
<dbReference type="Proteomes" id="UP000000490">
    <property type="component" value="Chromosome"/>
</dbReference>